<reference evidence="12" key="1">
    <citation type="submission" date="2021-02" db="EMBL/GenBank/DDBJ databases">
        <authorList>
            <person name="Dougan E. K."/>
            <person name="Rhodes N."/>
            <person name="Thang M."/>
            <person name="Chan C."/>
        </authorList>
    </citation>
    <scope>NUCLEOTIDE SEQUENCE</scope>
</reference>
<dbReference type="PANTHER" id="PTHR30520">
    <property type="entry name" value="FORMATE TRANSPORTER-RELATED"/>
    <property type="match status" value="1"/>
</dbReference>
<evidence type="ECO:0000313" key="13">
    <source>
        <dbReference type="Proteomes" id="UP000654075"/>
    </source>
</evidence>
<feature type="transmembrane region" description="Helical" evidence="11">
    <location>
        <begin position="158"/>
        <end position="180"/>
    </location>
</feature>
<name>A0A813EC24_POLGL</name>
<evidence type="ECO:0000256" key="8">
    <source>
        <dbReference type="ARBA" id="ARBA00049016"/>
    </source>
</evidence>
<comment type="similarity">
    <text evidence="10">Belongs to the FNT transporter (TC 1.A.16) family.</text>
</comment>
<evidence type="ECO:0000256" key="6">
    <source>
        <dbReference type="ARBA" id="ARBA00034245"/>
    </source>
</evidence>
<gene>
    <name evidence="12" type="ORF">PGLA1383_LOCUS14655</name>
</gene>
<accession>A0A813EC24</accession>
<evidence type="ECO:0000256" key="11">
    <source>
        <dbReference type="SAM" id="Phobius"/>
    </source>
</evidence>
<dbReference type="GO" id="GO:0015499">
    <property type="term" value="F:formate transmembrane transporter activity"/>
    <property type="evidence" value="ECO:0007669"/>
    <property type="project" value="TreeGrafter"/>
</dbReference>
<dbReference type="InterPro" id="IPR000292">
    <property type="entry name" value="For/NO2_transpt"/>
</dbReference>
<evidence type="ECO:0000256" key="4">
    <source>
        <dbReference type="ARBA" id="ARBA00022989"/>
    </source>
</evidence>
<comment type="caution">
    <text evidence="12">The sequence shown here is derived from an EMBL/GenBank/DDBJ whole genome shotgun (WGS) entry which is preliminary data.</text>
</comment>
<dbReference type="OMA" id="FTGAYLW"/>
<dbReference type="PANTHER" id="PTHR30520:SF6">
    <property type="entry name" value="FORMATE_NITRATE FAMILY TRANSPORTER (EUROFUNG)"/>
    <property type="match status" value="1"/>
</dbReference>
<feature type="transmembrane region" description="Helical" evidence="11">
    <location>
        <begin position="102"/>
        <end position="122"/>
    </location>
</feature>
<feature type="transmembrane region" description="Helical" evidence="11">
    <location>
        <begin position="234"/>
        <end position="257"/>
    </location>
</feature>
<dbReference type="Proteomes" id="UP000654075">
    <property type="component" value="Unassembled WGS sequence"/>
</dbReference>
<evidence type="ECO:0000256" key="3">
    <source>
        <dbReference type="ARBA" id="ARBA00022692"/>
    </source>
</evidence>
<dbReference type="InterPro" id="IPR023271">
    <property type="entry name" value="Aquaporin-like"/>
</dbReference>
<evidence type="ECO:0000256" key="10">
    <source>
        <dbReference type="ARBA" id="ARBA00049660"/>
    </source>
</evidence>
<comment type="subunit">
    <text evidence="2">Homopentamer.</text>
</comment>
<keyword evidence="4 11" id="KW-1133">Transmembrane helix</keyword>
<keyword evidence="3 11" id="KW-0812">Transmembrane</keyword>
<comment type="catalytic activity">
    <reaction evidence="7">
        <text>pyruvate(out) + H(+)(out) = pyruvate(in) + H(+)(in)</text>
        <dbReference type="Rhea" id="RHEA:64720"/>
        <dbReference type="ChEBI" id="CHEBI:15361"/>
        <dbReference type="ChEBI" id="CHEBI:15378"/>
    </reaction>
</comment>
<evidence type="ECO:0000256" key="9">
    <source>
        <dbReference type="ARBA" id="ARBA00049088"/>
    </source>
</evidence>
<evidence type="ECO:0000256" key="7">
    <source>
        <dbReference type="ARBA" id="ARBA00047693"/>
    </source>
</evidence>
<dbReference type="EMBL" id="CAJNNV010008406">
    <property type="protein sequence ID" value="CAE8596186.1"/>
    <property type="molecule type" value="Genomic_DNA"/>
</dbReference>
<dbReference type="AlphaFoldDB" id="A0A813EC24"/>
<dbReference type="OrthoDB" id="331088at2759"/>
<evidence type="ECO:0000256" key="5">
    <source>
        <dbReference type="ARBA" id="ARBA00023136"/>
    </source>
</evidence>
<keyword evidence="5 11" id="KW-0472">Membrane</keyword>
<comment type="catalytic activity">
    <reaction evidence="8">
        <text>formate(in) + H(+)(in) = formate(out) + H(+)(out)</text>
        <dbReference type="Rhea" id="RHEA:80887"/>
        <dbReference type="ChEBI" id="CHEBI:15378"/>
        <dbReference type="ChEBI" id="CHEBI:15740"/>
    </reaction>
</comment>
<evidence type="ECO:0008006" key="14">
    <source>
        <dbReference type="Google" id="ProtNLM"/>
    </source>
</evidence>
<dbReference type="GO" id="GO:0005886">
    <property type="term" value="C:plasma membrane"/>
    <property type="evidence" value="ECO:0007669"/>
    <property type="project" value="UniProtKB-SubCell"/>
</dbReference>
<keyword evidence="13" id="KW-1185">Reference proteome</keyword>
<evidence type="ECO:0000313" key="12">
    <source>
        <dbReference type="EMBL" id="CAE8596186.1"/>
    </source>
</evidence>
<organism evidence="12 13">
    <name type="scientific">Polarella glacialis</name>
    <name type="common">Dinoflagellate</name>
    <dbReference type="NCBI Taxonomy" id="89957"/>
    <lineage>
        <taxon>Eukaryota</taxon>
        <taxon>Sar</taxon>
        <taxon>Alveolata</taxon>
        <taxon>Dinophyceae</taxon>
        <taxon>Suessiales</taxon>
        <taxon>Suessiaceae</taxon>
        <taxon>Polarella</taxon>
    </lineage>
</organism>
<comment type="catalytic activity">
    <reaction evidence="6">
        <text>(S)-lactate(in) + H(+)(in) = (S)-lactate(out) + H(+)(out)</text>
        <dbReference type="Rhea" id="RHEA:29415"/>
        <dbReference type="ChEBI" id="CHEBI:15378"/>
        <dbReference type="ChEBI" id="CHEBI:16651"/>
    </reaction>
</comment>
<evidence type="ECO:0000256" key="1">
    <source>
        <dbReference type="ARBA" id="ARBA00004651"/>
    </source>
</evidence>
<feature type="transmembrane region" description="Helical" evidence="11">
    <location>
        <begin position="28"/>
        <end position="48"/>
    </location>
</feature>
<protein>
    <recommendedName>
        <fullName evidence="14">Formate transporter</fullName>
    </recommendedName>
</protein>
<proteinExistence type="inferred from homology"/>
<dbReference type="Gene3D" id="1.20.1080.10">
    <property type="entry name" value="Glycerol uptake facilitator protein"/>
    <property type="match status" value="1"/>
</dbReference>
<feature type="transmembrane region" description="Helical" evidence="11">
    <location>
        <begin position="60"/>
        <end position="90"/>
    </location>
</feature>
<comment type="subcellular location">
    <subcellularLocation>
        <location evidence="1">Cell membrane</location>
        <topology evidence="1">Multi-pass membrane protein</topology>
    </subcellularLocation>
</comment>
<sequence length="278" mass="29823">MPAQIVAAATAAGASKVKLGFRQMIGRGALSGALLGVSTSFAITVWTQPFGKELPVLGAFVFPVGFCMLVLLGLELVTGNFCVIPMAFYAGRTDAKGMLKNWFFVTLGNLIGSVLYAAWFYAMYSEMGVNHGSEIALKTKAIAMAKTVAFEKMGVRGWFVALLKGAACNWMVTMGVMMNFTSASTVGRIAAMWMPITIFFAHGYEHAVVNFFVIPAGMMFGADTTVYQLVFWNLVPVLIGNIIGGSLITGLPLAYAYPVPAIKSDMKSEPTLVMCRAN</sequence>
<dbReference type="Pfam" id="PF01226">
    <property type="entry name" value="Form_Nir_trans"/>
    <property type="match status" value="1"/>
</dbReference>
<feature type="transmembrane region" description="Helical" evidence="11">
    <location>
        <begin position="192"/>
        <end position="214"/>
    </location>
</feature>
<evidence type="ECO:0000256" key="2">
    <source>
        <dbReference type="ARBA" id="ARBA00011255"/>
    </source>
</evidence>
<comment type="catalytic activity">
    <reaction evidence="9">
        <text>acetate(out) + H(+)(out) = acetate(in) + H(+)(in)</text>
        <dbReference type="Rhea" id="RHEA:71803"/>
        <dbReference type="ChEBI" id="CHEBI:15378"/>
        <dbReference type="ChEBI" id="CHEBI:30089"/>
    </reaction>
</comment>